<keyword evidence="2" id="KW-0576">Peroxisome</keyword>
<dbReference type="Pfam" id="PF00378">
    <property type="entry name" value="ECH_1"/>
    <property type="match status" value="1"/>
</dbReference>
<dbReference type="InterPro" id="IPR029045">
    <property type="entry name" value="ClpP/crotonase-like_dom_sf"/>
</dbReference>
<evidence type="ECO:0000256" key="4">
    <source>
        <dbReference type="SAM" id="Phobius"/>
    </source>
</evidence>
<dbReference type="InterPro" id="IPR051053">
    <property type="entry name" value="ECH/Chromodomain_protein"/>
</dbReference>
<evidence type="ECO:0000256" key="3">
    <source>
        <dbReference type="ARBA" id="ARBA00023235"/>
    </source>
</evidence>
<gene>
    <name evidence="5" type="ORF">EXIGLDRAFT_719695</name>
</gene>
<evidence type="ECO:0000256" key="2">
    <source>
        <dbReference type="ARBA" id="ARBA00023140"/>
    </source>
</evidence>
<sequence>MAGDITVDVKDGIATITLNRPETLNALTRADYDAFAKSLREIDQRPDVVVTIWQAHGRFFCAGTNVADSASVIASKEAAEADRSDPRKVFPSAVFPTNTDVSNALYTHSKLLVAAVNGPVLGIAAAFLGFFDFIYAMPSVYLSVPFTFLGLISEAGSSVSFVNRMGLARANEVLLLRKRLGADDLLQCGFVNKIFPAEPAEKFHATVRAHVQYELEGLDPTALLAVKRLIRAGLNEKNNPDAVNMRESYEQASRIASGIPAQQFSRLARKEIKNRL</sequence>
<keyword evidence="6" id="KW-1185">Reference proteome</keyword>
<dbReference type="Gene3D" id="3.90.226.10">
    <property type="entry name" value="2-enoyl-CoA Hydratase, Chain A, domain 1"/>
    <property type="match status" value="1"/>
</dbReference>
<comment type="subcellular location">
    <subcellularLocation>
        <location evidence="1">Peroxisome</location>
    </subcellularLocation>
</comment>
<evidence type="ECO:0000313" key="6">
    <source>
        <dbReference type="Proteomes" id="UP000077266"/>
    </source>
</evidence>
<dbReference type="InterPro" id="IPR001753">
    <property type="entry name" value="Enoyl-CoA_hydra/iso"/>
</dbReference>
<reference evidence="5 6" key="1">
    <citation type="journal article" date="2016" name="Mol. Biol. Evol.">
        <title>Comparative Genomics of Early-Diverging Mushroom-Forming Fungi Provides Insights into the Origins of Lignocellulose Decay Capabilities.</title>
        <authorList>
            <person name="Nagy L.G."/>
            <person name="Riley R."/>
            <person name="Tritt A."/>
            <person name="Adam C."/>
            <person name="Daum C."/>
            <person name="Floudas D."/>
            <person name="Sun H."/>
            <person name="Yadav J.S."/>
            <person name="Pangilinan J."/>
            <person name="Larsson K.H."/>
            <person name="Matsuura K."/>
            <person name="Barry K."/>
            <person name="Labutti K."/>
            <person name="Kuo R."/>
            <person name="Ohm R.A."/>
            <person name="Bhattacharya S.S."/>
            <person name="Shirouzu T."/>
            <person name="Yoshinaga Y."/>
            <person name="Martin F.M."/>
            <person name="Grigoriev I.V."/>
            <person name="Hibbett D.S."/>
        </authorList>
    </citation>
    <scope>NUCLEOTIDE SEQUENCE [LARGE SCALE GENOMIC DNA]</scope>
    <source>
        <strain evidence="5 6">HHB12029</strain>
    </source>
</reference>
<name>A0A165GVA0_EXIGL</name>
<dbReference type="OrthoDB" id="448450at2759"/>
<dbReference type="STRING" id="1314781.A0A165GVA0"/>
<dbReference type="GO" id="GO:0006635">
    <property type="term" value="P:fatty acid beta-oxidation"/>
    <property type="evidence" value="ECO:0007669"/>
    <property type="project" value="TreeGrafter"/>
</dbReference>
<dbReference type="EMBL" id="KV426035">
    <property type="protein sequence ID" value="KZV91060.1"/>
    <property type="molecule type" value="Genomic_DNA"/>
</dbReference>
<proteinExistence type="predicted"/>
<evidence type="ECO:0000313" key="5">
    <source>
        <dbReference type="EMBL" id="KZV91060.1"/>
    </source>
</evidence>
<keyword evidence="4" id="KW-1133">Transmembrane helix</keyword>
<feature type="transmembrane region" description="Helical" evidence="4">
    <location>
        <begin position="111"/>
        <end position="134"/>
    </location>
</feature>
<dbReference type="InParanoid" id="A0A165GVA0"/>
<dbReference type="SUPFAM" id="SSF52096">
    <property type="entry name" value="ClpP/crotonase"/>
    <property type="match status" value="1"/>
</dbReference>
<dbReference type="CDD" id="cd06558">
    <property type="entry name" value="crotonase-like"/>
    <property type="match status" value="1"/>
</dbReference>
<evidence type="ECO:0000256" key="1">
    <source>
        <dbReference type="ARBA" id="ARBA00004275"/>
    </source>
</evidence>
<organism evidence="5 6">
    <name type="scientific">Exidia glandulosa HHB12029</name>
    <dbReference type="NCBI Taxonomy" id="1314781"/>
    <lineage>
        <taxon>Eukaryota</taxon>
        <taxon>Fungi</taxon>
        <taxon>Dikarya</taxon>
        <taxon>Basidiomycota</taxon>
        <taxon>Agaricomycotina</taxon>
        <taxon>Agaricomycetes</taxon>
        <taxon>Auriculariales</taxon>
        <taxon>Exidiaceae</taxon>
        <taxon>Exidia</taxon>
    </lineage>
</organism>
<protein>
    <submittedName>
        <fullName evidence="5">ClpP/crotonase</fullName>
    </submittedName>
</protein>
<dbReference type="GO" id="GO:0005782">
    <property type="term" value="C:peroxisomal matrix"/>
    <property type="evidence" value="ECO:0007669"/>
    <property type="project" value="TreeGrafter"/>
</dbReference>
<feature type="transmembrane region" description="Helical" evidence="4">
    <location>
        <begin position="140"/>
        <end position="162"/>
    </location>
</feature>
<dbReference type="PANTHER" id="PTHR43684:SF1">
    <property type="entry name" value="ENOYL-COA DELTA ISOMERASE 2"/>
    <property type="match status" value="1"/>
</dbReference>
<dbReference type="GO" id="GO:0004165">
    <property type="term" value="F:delta(3)-delta(2)-enoyl-CoA isomerase activity"/>
    <property type="evidence" value="ECO:0007669"/>
    <property type="project" value="UniProtKB-ARBA"/>
</dbReference>
<dbReference type="Proteomes" id="UP000077266">
    <property type="component" value="Unassembled WGS sequence"/>
</dbReference>
<dbReference type="PANTHER" id="PTHR43684">
    <property type="match status" value="1"/>
</dbReference>
<keyword evidence="3" id="KW-0413">Isomerase</keyword>
<accession>A0A165GVA0</accession>
<dbReference type="AlphaFoldDB" id="A0A165GVA0"/>
<keyword evidence="4" id="KW-0812">Transmembrane</keyword>
<keyword evidence="4" id="KW-0472">Membrane</keyword>